<feature type="region of interest" description="Disordered" evidence="1">
    <location>
        <begin position="190"/>
        <end position="259"/>
    </location>
</feature>
<feature type="compositionally biased region" description="Basic and acidic residues" evidence="1">
    <location>
        <begin position="215"/>
        <end position="225"/>
    </location>
</feature>
<feature type="non-terminal residue" evidence="2">
    <location>
        <position position="259"/>
    </location>
</feature>
<evidence type="ECO:0000313" key="2">
    <source>
        <dbReference type="EMBL" id="CAK9026017.1"/>
    </source>
</evidence>
<accession>A0ABP0KJ15</accession>
<dbReference type="EMBL" id="CAXAMN010008655">
    <property type="protein sequence ID" value="CAK9026017.1"/>
    <property type="molecule type" value="Genomic_DNA"/>
</dbReference>
<reference evidence="2 3" key="1">
    <citation type="submission" date="2024-02" db="EMBL/GenBank/DDBJ databases">
        <authorList>
            <person name="Chen Y."/>
            <person name="Shah S."/>
            <person name="Dougan E. K."/>
            <person name="Thang M."/>
            <person name="Chan C."/>
        </authorList>
    </citation>
    <scope>NUCLEOTIDE SEQUENCE [LARGE SCALE GENOMIC DNA]</scope>
</reference>
<gene>
    <name evidence="2" type="ORF">CCMP2556_LOCUS16198</name>
</gene>
<organism evidence="2 3">
    <name type="scientific">Durusdinium trenchii</name>
    <dbReference type="NCBI Taxonomy" id="1381693"/>
    <lineage>
        <taxon>Eukaryota</taxon>
        <taxon>Sar</taxon>
        <taxon>Alveolata</taxon>
        <taxon>Dinophyceae</taxon>
        <taxon>Suessiales</taxon>
        <taxon>Symbiodiniaceae</taxon>
        <taxon>Durusdinium</taxon>
    </lineage>
</organism>
<dbReference type="Proteomes" id="UP001642484">
    <property type="component" value="Unassembled WGS sequence"/>
</dbReference>
<protein>
    <submittedName>
        <fullName evidence="2">Uncharacterized protein</fullName>
    </submittedName>
</protein>
<proteinExistence type="predicted"/>
<name>A0ABP0KJ15_9DINO</name>
<evidence type="ECO:0000256" key="1">
    <source>
        <dbReference type="SAM" id="MobiDB-lite"/>
    </source>
</evidence>
<keyword evidence="3" id="KW-1185">Reference proteome</keyword>
<comment type="caution">
    <text evidence="2">The sequence shown here is derived from an EMBL/GenBank/DDBJ whole genome shotgun (WGS) entry which is preliminary data.</text>
</comment>
<sequence length="259" mass="28802">MAPLVNGWCNIHDEENIAVWKYHHKASSRRDEWLIMRKNPEFQDPEFTVGGDVGFIRRTTKRKNIAFGTQGQFFMKSNFIALRNFACCSDPGVRQWDLNFSQNSDSGFTSIDYSGRNQIVRNMTLISPTMDKWLSIVDAFNRLDFALLDAPRPERWLAIGNDGDGQLALEDTPVPLKPIAADDDDWLALGDNDGDGQLALEDAPVPLKSIADDGDGQKASEDEGRAPVPSKAQKDELPELVPSKAEDDEGTEPGYTKDG</sequence>
<evidence type="ECO:0000313" key="3">
    <source>
        <dbReference type="Proteomes" id="UP001642484"/>
    </source>
</evidence>